<evidence type="ECO:0000256" key="2">
    <source>
        <dbReference type="ARBA" id="ARBA00022737"/>
    </source>
</evidence>
<dbReference type="OrthoDB" id="409374at2759"/>
<dbReference type="VEuPathDB" id="CryptoDB:Vbra_14295"/>
<dbReference type="EMBL" id="CDMY01000362">
    <property type="protein sequence ID" value="CEM05685.1"/>
    <property type="molecule type" value="Genomic_DNA"/>
</dbReference>
<dbReference type="InterPro" id="IPR002859">
    <property type="entry name" value="PKD/REJ-like"/>
</dbReference>
<keyword evidence="5" id="KW-1133">Transmembrane helix</keyword>
<keyword evidence="1" id="KW-0732">Signal</keyword>
<reference evidence="7 8" key="1">
    <citation type="submission" date="2014-11" db="EMBL/GenBank/DDBJ databases">
        <authorList>
            <person name="Zhu J."/>
            <person name="Qi W."/>
            <person name="Song R."/>
        </authorList>
    </citation>
    <scope>NUCLEOTIDE SEQUENCE [LARGE SCALE GENOMIC DNA]</scope>
</reference>
<evidence type="ECO:0000313" key="8">
    <source>
        <dbReference type="Proteomes" id="UP000041254"/>
    </source>
</evidence>
<dbReference type="NCBIfam" id="TIGR02232">
    <property type="entry name" value="myxo_disulf_rpt"/>
    <property type="match status" value="1"/>
</dbReference>
<evidence type="ECO:0000256" key="3">
    <source>
        <dbReference type="ARBA" id="ARBA00023157"/>
    </source>
</evidence>
<dbReference type="PhylomeDB" id="A0A0G4F237"/>
<dbReference type="Pfam" id="PF02010">
    <property type="entry name" value="REJ"/>
    <property type="match status" value="1"/>
</dbReference>
<protein>
    <recommendedName>
        <fullName evidence="6">PKD/REJ-like domain-containing protein</fullName>
    </recommendedName>
</protein>
<proteinExistence type="predicted"/>
<evidence type="ECO:0000256" key="1">
    <source>
        <dbReference type="ARBA" id="ARBA00022729"/>
    </source>
</evidence>
<dbReference type="InterPro" id="IPR011936">
    <property type="entry name" value="Myxo_disulph_rpt"/>
</dbReference>
<feature type="domain" description="PKD/REJ-like" evidence="6">
    <location>
        <begin position="728"/>
        <end position="924"/>
    </location>
</feature>
<sequence length="1897" mass="202864">MLGSGRCAGQPIVLRLQSPIAAKLLAILQYERGLSQSRSAGPANASDAFVCESAKPVGNAFIDGPPNGQVFGAASGVKVDIEIITLGVPSFDPAIFIASGNSKCRSLVHPFSDAVAELLPSADCTPLGSSMNVSGMIGASSVEWEGLSRVGGLSNGTVDVSWYTCPYGGPSVNVTGTYKVCLVGDRKSPLGVGTAVGTLNVLQRLDLCDGECTLGYLCDEDPTFNNGTCRPLCGDGFKMPEEECDDGDQLAGDGCSGRCTIEPGFVCEVIQAVSNDTMLNDTDTGDALPSGPSVCAISCETDESDNSTHICSRTQTPPTNILLRCVSACGDDTADSNTTTPIANETSTEERSTIGCRQAELKFGEKQICVRLEEAQMVAAEFVDGYAGIRITFDVPIDTQKIPLADGNCSNVLADESVLSLGVNPLCSWVSSKVIYVQLGAKSLMKRFQLITIKAGVLQRQDAVREIGWNGTSDRHSVKVTKAADLGVLVPTVVLKGAKAISSCAALEVTGIESTGHAGRLFENITWTCDDPAICTDELHTYLASLPKNETSSLTIEVPPQIVFQLGQHNASSKRVNLTLSLRITNFLAETATDSFTVSILIGTRIPVLDSVTEPNVTIQRSSSLLLEVAVSAPASEGICESLEAASGSSRIMIDWTSEPDASLVEMGFGVNPRILRLPPSTLEYGSQYVFAAAAYFNTTPGDRVSIAFEVTVLPPAPPIALLVSPSQASERCTLILDGSGSYDPAVADVSSAALDDNATDALVYSWFCSPENNTDAGCFARGGNRFGHGQAVEIVTPDVAGVYRFMMNVTALSTDLTSSAFARVKVSQSAPPPVSLTPLPDEVSPQLRLDLSGSLAGSTDCSVDQYAHQDRMKWLMAEGDGEGLLTYNATVARNTATSGLQVYALAGRVPPFALTAGVSYTLRFALSDAMLDDEMAVTAVAANATSAAELLQNSTILKAWDQKRRFKTTLPPSKGRNESYFIVLGRVEDSLGSRSMARSEIVTVRRPVVKADQLIGTLDKIDATSDPSAALNSLQGVSELLVGADETTEEVSEEEQEAKKDASRNLVNKFALMVDVQGDGELTEDAVSQQMAAGASIVEATSKSGALDLDVAEKAATALENALDGAKGVGKMTVDTASDVVSSAALLSTQLSLSTPAPSANATTNDTAVTANGTSQAAGLSKAVRGMLDSVGFLVGEGVEVGQDATVTMGAINLTVAKRDADSLSSDGFKSSGAGPEVTLPPLNLTSTRRMTRSERRRLQSAPGSTSRRRGANDVSIQSVQWPTNPYGYAADTGDRNVSDTVLSFSVRQGEETLRLNLTEPFVFIMYAPVAGINKGSTNPHFATFAGEFESVIEDANTDVFAAGAEQLFAGDVDPNNVGLWFVVTLTVVMIVLVLLAGWKDCRFGMSNETLKKVWMHDSLLRKKVQTLDSKLPMLKRIRMSGKHFFQALSGKKHHLSVKHLQEYREVQNYARQVSISPAVPAKQLTQAKSGLSQASKSSKRLTTLSVAEALKNPTTQASLSSRRQTNKRKAVVELWKSSLKQVAATNLEKRLGAVLRIQSMVRRHRARKEYVQLKENLRSEVQGGWRRLAEDRLVVWQVHCGLRTRVSNPTDTLVRHETLWQPCRMHIGRDSLVIRPWTLYRLASPFLQPVTVPLTSIIDVKQTDDRDATRMQSAPSHSSQQLGRSYTRNLAAFRSEVPLSWVRELRLCGSGDDPPNALVMDLEIRSEFILDPRALHGPTVEETLVLSTFDYSDAHQLHRTIQSRISQPSAELLPGAITERIPSFNPSHTGQMPPLIAQQSESSEGKSAFNAAARWTAASRTQDVLAGVSRSSTKEAEGATTRGAFMPPVTDVSIAVESGETEAEEGGTCWMWLTIWYVKALLAPGAQVARVQPPQ</sequence>
<keyword evidence="5" id="KW-0472">Membrane</keyword>
<dbReference type="PROSITE" id="PS50096">
    <property type="entry name" value="IQ"/>
    <property type="match status" value="1"/>
</dbReference>
<organism evidence="7 8">
    <name type="scientific">Vitrella brassicaformis (strain CCMP3155)</name>
    <dbReference type="NCBI Taxonomy" id="1169540"/>
    <lineage>
        <taxon>Eukaryota</taxon>
        <taxon>Sar</taxon>
        <taxon>Alveolata</taxon>
        <taxon>Colpodellida</taxon>
        <taxon>Vitrellaceae</taxon>
        <taxon>Vitrella</taxon>
    </lineage>
</organism>
<evidence type="ECO:0000256" key="5">
    <source>
        <dbReference type="SAM" id="Phobius"/>
    </source>
</evidence>
<feature type="compositionally biased region" description="Polar residues" evidence="4">
    <location>
        <begin position="1672"/>
        <end position="1685"/>
    </location>
</feature>
<feature type="transmembrane region" description="Helical" evidence="5">
    <location>
        <begin position="1379"/>
        <end position="1400"/>
    </location>
</feature>
<feature type="region of interest" description="Disordered" evidence="4">
    <location>
        <begin position="1828"/>
        <end position="1847"/>
    </location>
</feature>
<evidence type="ECO:0000259" key="6">
    <source>
        <dbReference type="Pfam" id="PF02010"/>
    </source>
</evidence>
<evidence type="ECO:0000313" key="7">
    <source>
        <dbReference type="EMBL" id="CEM05685.1"/>
    </source>
</evidence>
<dbReference type="Pfam" id="PF13948">
    <property type="entry name" value="DUF4215"/>
    <property type="match status" value="1"/>
</dbReference>
<name>A0A0G4F237_VITBC</name>
<keyword evidence="5" id="KW-0812">Transmembrane</keyword>
<keyword evidence="2" id="KW-0677">Repeat</keyword>
<dbReference type="Proteomes" id="UP000041254">
    <property type="component" value="Unassembled WGS sequence"/>
</dbReference>
<evidence type="ECO:0000256" key="4">
    <source>
        <dbReference type="SAM" id="MobiDB-lite"/>
    </source>
</evidence>
<dbReference type="InParanoid" id="A0A0G4F237"/>
<feature type="region of interest" description="Disordered" evidence="4">
    <location>
        <begin position="1224"/>
        <end position="1278"/>
    </location>
</feature>
<keyword evidence="8" id="KW-1185">Reference proteome</keyword>
<keyword evidence="3" id="KW-1015">Disulfide bond</keyword>
<gene>
    <name evidence="7" type="ORF">Vbra_14295</name>
</gene>
<feature type="region of interest" description="Disordered" evidence="4">
    <location>
        <begin position="1666"/>
        <end position="1685"/>
    </location>
</feature>
<accession>A0A0G4F237</accession>